<name>A0A9P8W472_9HYPO</name>
<dbReference type="Proteomes" id="UP000777438">
    <property type="component" value="Unassembled WGS sequence"/>
</dbReference>
<keyword evidence="1" id="KW-0732">Signal</keyword>
<feature type="chain" id="PRO_5040480384" evidence="1">
    <location>
        <begin position="22"/>
        <end position="208"/>
    </location>
</feature>
<sequence>MKSPWLSTLLSGAVLAQATHAQVFVPESYAIGFDLGQSYGTSAVHFKNGTTVNLAKVAGDAQYMSMMQRLTDLNYRPYKDVKRGDKLAEYWRNLKRSCGYATTEDAAILEQMVSQLKKESEAAFNKTIVRASFTAPLIKSWHDRDWWDNDLTDALLRAGLEPSLSAALKDQMYLTESRATLLDAEIETCQLPGRFKFDGKGRPILYIK</sequence>
<evidence type="ECO:0000313" key="2">
    <source>
        <dbReference type="EMBL" id="KAH6889785.1"/>
    </source>
</evidence>
<reference evidence="2 3" key="1">
    <citation type="journal article" date="2021" name="Nat. Commun.">
        <title>Genetic determinants of endophytism in the Arabidopsis root mycobiome.</title>
        <authorList>
            <person name="Mesny F."/>
            <person name="Miyauchi S."/>
            <person name="Thiergart T."/>
            <person name="Pickel B."/>
            <person name="Atanasova L."/>
            <person name="Karlsson M."/>
            <person name="Huettel B."/>
            <person name="Barry K.W."/>
            <person name="Haridas S."/>
            <person name="Chen C."/>
            <person name="Bauer D."/>
            <person name="Andreopoulos W."/>
            <person name="Pangilinan J."/>
            <person name="LaButti K."/>
            <person name="Riley R."/>
            <person name="Lipzen A."/>
            <person name="Clum A."/>
            <person name="Drula E."/>
            <person name="Henrissat B."/>
            <person name="Kohler A."/>
            <person name="Grigoriev I.V."/>
            <person name="Martin F.M."/>
            <person name="Hacquard S."/>
        </authorList>
    </citation>
    <scope>NUCLEOTIDE SEQUENCE [LARGE SCALE GENOMIC DNA]</scope>
    <source>
        <strain evidence="2 3">MPI-CAGE-CH-0241</strain>
    </source>
</reference>
<accession>A0A9P8W472</accession>
<comment type="caution">
    <text evidence="2">The sequence shown here is derived from an EMBL/GenBank/DDBJ whole genome shotgun (WGS) entry which is preliminary data.</text>
</comment>
<proteinExistence type="predicted"/>
<protein>
    <submittedName>
        <fullName evidence="2">Uncharacterized protein</fullName>
    </submittedName>
</protein>
<dbReference type="AlphaFoldDB" id="A0A9P8W472"/>
<dbReference type="OrthoDB" id="3643156at2759"/>
<dbReference type="EMBL" id="JAGPYM010000010">
    <property type="protein sequence ID" value="KAH6889785.1"/>
    <property type="molecule type" value="Genomic_DNA"/>
</dbReference>
<feature type="signal peptide" evidence="1">
    <location>
        <begin position="1"/>
        <end position="21"/>
    </location>
</feature>
<gene>
    <name evidence="2" type="ORF">B0T10DRAFT_486822</name>
</gene>
<evidence type="ECO:0000256" key="1">
    <source>
        <dbReference type="SAM" id="SignalP"/>
    </source>
</evidence>
<organism evidence="2 3">
    <name type="scientific">Thelonectria olida</name>
    <dbReference type="NCBI Taxonomy" id="1576542"/>
    <lineage>
        <taxon>Eukaryota</taxon>
        <taxon>Fungi</taxon>
        <taxon>Dikarya</taxon>
        <taxon>Ascomycota</taxon>
        <taxon>Pezizomycotina</taxon>
        <taxon>Sordariomycetes</taxon>
        <taxon>Hypocreomycetidae</taxon>
        <taxon>Hypocreales</taxon>
        <taxon>Nectriaceae</taxon>
        <taxon>Thelonectria</taxon>
    </lineage>
</organism>
<keyword evidence="3" id="KW-1185">Reference proteome</keyword>
<evidence type="ECO:0000313" key="3">
    <source>
        <dbReference type="Proteomes" id="UP000777438"/>
    </source>
</evidence>